<dbReference type="SUPFAM" id="SSF56112">
    <property type="entry name" value="Protein kinase-like (PK-like)"/>
    <property type="match status" value="1"/>
</dbReference>
<dbReference type="AlphaFoldDB" id="A0A165B366"/>
<dbReference type="Pfam" id="PF00069">
    <property type="entry name" value="Pkinase"/>
    <property type="match status" value="1"/>
</dbReference>
<dbReference type="InterPro" id="IPR051681">
    <property type="entry name" value="Ser/Thr_Kinases-Pseudokinases"/>
</dbReference>
<protein>
    <submittedName>
        <fullName evidence="2">Kinase-like protein</fullName>
    </submittedName>
</protein>
<dbReference type="InterPro" id="IPR011009">
    <property type="entry name" value="Kinase-like_dom_sf"/>
</dbReference>
<evidence type="ECO:0000259" key="1">
    <source>
        <dbReference type="PROSITE" id="PS50011"/>
    </source>
</evidence>
<dbReference type="STRING" id="1314781.A0A165B366"/>
<organism evidence="2 3">
    <name type="scientific">Exidia glandulosa HHB12029</name>
    <dbReference type="NCBI Taxonomy" id="1314781"/>
    <lineage>
        <taxon>Eukaryota</taxon>
        <taxon>Fungi</taxon>
        <taxon>Dikarya</taxon>
        <taxon>Basidiomycota</taxon>
        <taxon>Agaricomycotina</taxon>
        <taxon>Agaricomycetes</taxon>
        <taxon>Auriculariales</taxon>
        <taxon>Exidiaceae</taxon>
        <taxon>Exidia</taxon>
    </lineage>
</organism>
<reference evidence="2 3" key="1">
    <citation type="journal article" date="2016" name="Mol. Biol. Evol.">
        <title>Comparative Genomics of Early-Diverging Mushroom-Forming Fungi Provides Insights into the Origins of Lignocellulose Decay Capabilities.</title>
        <authorList>
            <person name="Nagy L.G."/>
            <person name="Riley R."/>
            <person name="Tritt A."/>
            <person name="Adam C."/>
            <person name="Daum C."/>
            <person name="Floudas D."/>
            <person name="Sun H."/>
            <person name="Yadav J.S."/>
            <person name="Pangilinan J."/>
            <person name="Larsson K.H."/>
            <person name="Matsuura K."/>
            <person name="Barry K."/>
            <person name="Labutti K."/>
            <person name="Kuo R."/>
            <person name="Ohm R.A."/>
            <person name="Bhattacharya S.S."/>
            <person name="Shirouzu T."/>
            <person name="Yoshinaga Y."/>
            <person name="Martin F.M."/>
            <person name="Grigoriev I.V."/>
            <person name="Hibbett D.S."/>
        </authorList>
    </citation>
    <scope>NUCLEOTIDE SEQUENCE [LARGE SCALE GENOMIC DNA]</scope>
    <source>
        <strain evidence="2 3">HHB12029</strain>
    </source>
</reference>
<dbReference type="GO" id="GO:0005524">
    <property type="term" value="F:ATP binding"/>
    <property type="evidence" value="ECO:0007669"/>
    <property type="project" value="InterPro"/>
</dbReference>
<evidence type="ECO:0000313" key="2">
    <source>
        <dbReference type="EMBL" id="KZV79741.1"/>
    </source>
</evidence>
<feature type="domain" description="Protein kinase" evidence="1">
    <location>
        <begin position="1"/>
        <end position="193"/>
    </location>
</feature>
<dbReference type="InParanoid" id="A0A165B366"/>
<name>A0A165B366_EXIGL</name>
<keyword evidence="3" id="KW-1185">Reference proteome</keyword>
<keyword evidence="2" id="KW-0418">Kinase</keyword>
<proteinExistence type="predicted"/>
<dbReference type="PROSITE" id="PS50011">
    <property type="entry name" value="PROTEIN_KINASE_DOM"/>
    <property type="match status" value="1"/>
</dbReference>
<sequence>MQWAENGSMDNFLVKNPDSSRALILLSIATALRQLHQDRWIHGDLHMGNILISEDDGAFLCDFGLSKKADDGGAQDDTASGTVYGGVPVYTAPELSEPGARRTFASEVFAFGMIIFQAYSGTRPFVLMANREVAQHEAAIIKAIVNGRRPTRDQVTRDDFSDEMWNLVQDCWNQDPARRPSMGQVVGRMISMLTLLPSEETKFLMRAKRVELTLFQPGDVALDDAMQSHESSAELRWSLSRMEHFGLKRFFTHHIDARDRIVVGAARGMLYGRAPLVDRQYCDPEVLIRLYETLTGGSFAQLAPFLKDGSPYDILGYKLSSSAPVVVYRRNLSRPVPSYL</sequence>
<gene>
    <name evidence="2" type="ORF">EXIGLDRAFT_660635</name>
</gene>
<evidence type="ECO:0000313" key="3">
    <source>
        <dbReference type="Proteomes" id="UP000077266"/>
    </source>
</evidence>
<dbReference type="Gene3D" id="1.10.510.10">
    <property type="entry name" value="Transferase(Phosphotransferase) domain 1"/>
    <property type="match status" value="1"/>
</dbReference>
<keyword evidence="2" id="KW-0808">Transferase</keyword>
<dbReference type="OrthoDB" id="4062651at2759"/>
<accession>A0A165B366</accession>
<dbReference type="GO" id="GO:0004674">
    <property type="term" value="F:protein serine/threonine kinase activity"/>
    <property type="evidence" value="ECO:0007669"/>
    <property type="project" value="TreeGrafter"/>
</dbReference>
<dbReference type="Proteomes" id="UP000077266">
    <property type="component" value="Unassembled WGS sequence"/>
</dbReference>
<dbReference type="InterPro" id="IPR000719">
    <property type="entry name" value="Prot_kinase_dom"/>
</dbReference>
<dbReference type="PANTHER" id="PTHR44329">
    <property type="entry name" value="SERINE/THREONINE-PROTEIN KINASE TNNI3K-RELATED"/>
    <property type="match status" value="1"/>
</dbReference>
<dbReference type="EMBL" id="KV426570">
    <property type="protein sequence ID" value="KZV79741.1"/>
    <property type="molecule type" value="Genomic_DNA"/>
</dbReference>